<dbReference type="Proteomes" id="UP000282582">
    <property type="component" value="Unassembled WGS sequence"/>
</dbReference>
<evidence type="ECO:0000259" key="7">
    <source>
        <dbReference type="Pfam" id="PF01593"/>
    </source>
</evidence>
<name>A0A3M6YGK7_HORWE</name>
<dbReference type="PANTHER" id="PTHR43563">
    <property type="entry name" value="AMINE OXIDASE"/>
    <property type="match status" value="1"/>
</dbReference>
<proteinExistence type="inferred from homology"/>
<feature type="domain" description="Amine oxidase" evidence="7">
    <location>
        <begin position="48"/>
        <end position="492"/>
    </location>
</feature>
<dbReference type="SUPFAM" id="SSF51905">
    <property type="entry name" value="FAD/NAD(P)-binding domain"/>
    <property type="match status" value="1"/>
</dbReference>
<evidence type="ECO:0000256" key="3">
    <source>
        <dbReference type="ARBA" id="ARBA00023002"/>
    </source>
</evidence>
<keyword evidence="3 6" id="KW-0560">Oxidoreductase</keyword>
<dbReference type="Gene3D" id="3.90.660.10">
    <property type="match status" value="2"/>
</dbReference>
<evidence type="ECO:0000313" key="8">
    <source>
        <dbReference type="EMBL" id="RMY01891.1"/>
    </source>
</evidence>
<keyword evidence="6" id="KW-0285">Flavoprotein</keyword>
<dbReference type="InterPro" id="IPR036188">
    <property type="entry name" value="FAD/NAD-bd_sf"/>
</dbReference>
<protein>
    <recommendedName>
        <fullName evidence="6">Amine oxidase</fullName>
        <ecNumber evidence="6">1.4.3.-</ecNumber>
    </recommendedName>
</protein>
<evidence type="ECO:0000256" key="5">
    <source>
        <dbReference type="PIRSR" id="PIRSR601613-1"/>
    </source>
</evidence>
<dbReference type="InterPro" id="IPR050703">
    <property type="entry name" value="Flavin_MAO"/>
</dbReference>
<comment type="similarity">
    <text evidence="2 6">Belongs to the flavin monoamine oxidase family.</text>
</comment>
<organism evidence="8 9">
    <name type="scientific">Hortaea werneckii</name>
    <name type="common">Black yeast</name>
    <name type="synonym">Cladosporium werneckii</name>
    <dbReference type="NCBI Taxonomy" id="91943"/>
    <lineage>
        <taxon>Eukaryota</taxon>
        <taxon>Fungi</taxon>
        <taxon>Dikarya</taxon>
        <taxon>Ascomycota</taxon>
        <taxon>Pezizomycotina</taxon>
        <taxon>Dothideomycetes</taxon>
        <taxon>Dothideomycetidae</taxon>
        <taxon>Mycosphaerellales</taxon>
        <taxon>Teratosphaeriaceae</taxon>
        <taxon>Hortaea</taxon>
    </lineage>
</organism>
<dbReference type="PANTHER" id="PTHR43563:SF1">
    <property type="entry name" value="AMINE OXIDASE [FLAVIN-CONTAINING] B"/>
    <property type="match status" value="1"/>
</dbReference>
<dbReference type="Pfam" id="PF01593">
    <property type="entry name" value="Amino_oxidase"/>
    <property type="match status" value="1"/>
</dbReference>
<dbReference type="Gene3D" id="3.50.50.60">
    <property type="entry name" value="FAD/NAD(P)-binding domain"/>
    <property type="match status" value="2"/>
</dbReference>
<accession>A0A3M6YGK7</accession>
<dbReference type="EMBL" id="QWIK01000723">
    <property type="protein sequence ID" value="RMY01891.1"/>
    <property type="molecule type" value="Genomic_DNA"/>
</dbReference>
<comment type="cofactor">
    <cofactor evidence="1 6">
        <name>FAD</name>
        <dbReference type="ChEBI" id="CHEBI:57692"/>
    </cofactor>
</comment>
<reference evidence="8 9" key="1">
    <citation type="journal article" date="2018" name="BMC Genomics">
        <title>Genomic evidence for intraspecific hybridization in a clonal and extremely halotolerant yeast.</title>
        <authorList>
            <person name="Gostincar C."/>
            <person name="Stajich J.E."/>
            <person name="Zupancic J."/>
            <person name="Zalar P."/>
            <person name="Gunde-Cimerman N."/>
        </authorList>
    </citation>
    <scope>NUCLEOTIDE SEQUENCE [LARGE SCALE GENOMIC DNA]</scope>
    <source>
        <strain evidence="8 9">EXF-6654</strain>
    </source>
</reference>
<evidence type="ECO:0000256" key="1">
    <source>
        <dbReference type="ARBA" id="ARBA00001974"/>
    </source>
</evidence>
<dbReference type="AlphaFoldDB" id="A0A3M6YGK7"/>
<evidence type="ECO:0000256" key="2">
    <source>
        <dbReference type="ARBA" id="ARBA00005995"/>
    </source>
</evidence>
<keyword evidence="6" id="KW-0274">FAD</keyword>
<dbReference type="PRINTS" id="PR00757">
    <property type="entry name" value="AMINEOXDASEF"/>
</dbReference>
<dbReference type="InterPro" id="IPR002937">
    <property type="entry name" value="Amino_oxidase"/>
</dbReference>
<feature type="binding site" evidence="5">
    <location>
        <position position="293"/>
    </location>
    <ligand>
        <name>FAD</name>
        <dbReference type="ChEBI" id="CHEBI:57692"/>
    </ligand>
</feature>
<dbReference type="InterPro" id="IPR001613">
    <property type="entry name" value="Flavin_amine_oxidase"/>
</dbReference>
<evidence type="ECO:0000256" key="6">
    <source>
        <dbReference type="RuleBase" id="RU362067"/>
    </source>
</evidence>
<evidence type="ECO:0000256" key="4">
    <source>
        <dbReference type="ARBA" id="ARBA00048448"/>
    </source>
</evidence>
<sequence>MTSRDGYQWTDASGLVRGVPSIGVIEPASNINDHNKLYDVIVVGGGYCGLTAARDLALSGLSVCLLEGRDRIGGRSWSTNIEGYPFEMGGTWVSWGQPHVWREISRYDMRDQLECSYDFSQGVNHFSLGSQGGRRTMSHDEAVCSYFSALNQSWSDEKQDRLITGAALKFVNVDGEYGKTIMPQPHHEFFNPAVKKFDKLSVADRIEQIKDDLSPDELTALQAFILLSSCAKPEESSFYEFLHWWALCNHDYAYCIEYLIKYKFRGGQSSFAIKFFEEALSMNRLSYAFNSPVAKISDRDSHVEVSTRSGQKYKASKVVSTIPLNVLNDISFDPPLEPGKQDAARVGHVNMCAKVHAECRNPELRSWGGVRYPENKLMYAIADGTTPAGNTHIVAFGANHNPLKPEQDIEQTKRAVTGLVPAHIERLVFHNWVDDEFAKGAWFYPAPGFVTERLDDLRKRQGNILFANSDWAVGWRSFIDGAIEEGARAAKGVFDDLRKNSVQPKGSRL</sequence>
<dbReference type="EC" id="1.4.3.-" evidence="6"/>
<gene>
    <name evidence="8" type="ORF">D0868_08257</name>
</gene>
<dbReference type="GO" id="GO:0097621">
    <property type="term" value="F:monoamine oxidase activity"/>
    <property type="evidence" value="ECO:0007669"/>
    <property type="project" value="UniProtKB-EC"/>
</dbReference>
<comment type="caution">
    <text evidence="8">The sequence shown here is derived from an EMBL/GenBank/DDBJ whole genome shotgun (WGS) entry which is preliminary data.</text>
</comment>
<evidence type="ECO:0000313" key="9">
    <source>
        <dbReference type="Proteomes" id="UP000282582"/>
    </source>
</evidence>
<feature type="binding site" evidence="5">
    <location>
        <position position="396"/>
    </location>
    <ligand>
        <name>substrate</name>
    </ligand>
</feature>
<comment type="catalytic activity">
    <reaction evidence="4">
        <text>a secondary aliphatic amine + O2 + H2O = a primary amine + an aldehyde + H2O2</text>
        <dbReference type="Rhea" id="RHEA:26414"/>
        <dbReference type="ChEBI" id="CHEBI:15377"/>
        <dbReference type="ChEBI" id="CHEBI:15379"/>
        <dbReference type="ChEBI" id="CHEBI:16240"/>
        <dbReference type="ChEBI" id="CHEBI:17478"/>
        <dbReference type="ChEBI" id="CHEBI:58855"/>
        <dbReference type="ChEBI" id="CHEBI:65296"/>
        <dbReference type="EC" id="1.4.3.4"/>
    </reaction>
</comment>